<dbReference type="AlphaFoldDB" id="A0A930VHH4"/>
<dbReference type="Proteomes" id="UP000640489">
    <property type="component" value="Unassembled WGS sequence"/>
</dbReference>
<dbReference type="RefSeq" id="WP_194707817.1">
    <property type="nucleotide sequence ID" value="NZ_JADKPN010000010.1"/>
</dbReference>
<dbReference type="SUPFAM" id="SSF54427">
    <property type="entry name" value="NTF2-like"/>
    <property type="match status" value="1"/>
</dbReference>
<dbReference type="PANTHER" id="PTHR38436:SF1">
    <property type="entry name" value="ESTER CYCLASE"/>
    <property type="match status" value="1"/>
</dbReference>
<gene>
    <name evidence="1" type="ORF">ISU07_15990</name>
</gene>
<organism evidence="1 2">
    <name type="scientific">Nocardioides islandensis</name>
    <dbReference type="NCBI Taxonomy" id="433663"/>
    <lineage>
        <taxon>Bacteria</taxon>
        <taxon>Bacillati</taxon>
        <taxon>Actinomycetota</taxon>
        <taxon>Actinomycetes</taxon>
        <taxon>Propionibacteriales</taxon>
        <taxon>Nocardioidaceae</taxon>
        <taxon>Nocardioides</taxon>
    </lineage>
</organism>
<proteinExistence type="predicted"/>
<comment type="caution">
    <text evidence="1">The sequence shown here is derived from an EMBL/GenBank/DDBJ whole genome shotgun (WGS) entry which is preliminary data.</text>
</comment>
<protein>
    <submittedName>
        <fullName evidence="1">Ester cyclase</fullName>
    </submittedName>
</protein>
<dbReference type="Gene3D" id="3.10.450.50">
    <property type="match status" value="1"/>
</dbReference>
<accession>A0A930VHH4</accession>
<evidence type="ECO:0000313" key="1">
    <source>
        <dbReference type="EMBL" id="MBF4764632.1"/>
    </source>
</evidence>
<dbReference type="PANTHER" id="PTHR38436">
    <property type="entry name" value="POLYKETIDE CYCLASE SNOAL-LIKE DOMAIN"/>
    <property type="match status" value="1"/>
</dbReference>
<dbReference type="EMBL" id="JADKPN010000010">
    <property type="protein sequence ID" value="MBF4764632.1"/>
    <property type="molecule type" value="Genomic_DNA"/>
</dbReference>
<reference evidence="1" key="1">
    <citation type="submission" date="2020-11" db="EMBL/GenBank/DDBJ databases">
        <title>Nocardioides sp. nov., isolated from Soil of Cynanchum wilfordii Hemsley rhizosphere.</title>
        <authorList>
            <person name="Lee J.-S."/>
            <person name="Suh M.K."/>
            <person name="Kim J.-S."/>
        </authorList>
    </citation>
    <scope>NUCLEOTIDE SEQUENCE</scope>
    <source>
        <strain evidence="1">KCTC 19275</strain>
    </source>
</reference>
<dbReference type="InterPro" id="IPR032710">
    <property type="entry name" value="NTF2-like_dom_sf"/>
</dbReference>
<sequence length="137" mass="15208">METIEKGVVRRMYELINLGRVDDLDEICSPDLKGHAGAGADLSELKSSLNGFREPFPDLTADVRHLVQEDDVISTWVTYTATHERDFAGVPASGRRVKFAAWDLVRVREGRIVEITQYCDLFTIMSQIGALPTSAPA</sequence>
<dbReference type="GO" id="GO:0030638">
    <property type="term" value="P:polyketide metabolic process"/>
    <property type="evidence" value="ECO:0007669"/>
    <property type="project" value="InterPro"/>
</dbReference>
<evidence type="ECO:0000313" key="2">
    <source>
        <dbReference type="Proteomes" id="UP000640489"/>
    </source>
</evidence>
<keyword evidence="2" id="KW-1185">Reference proteome</keyword>
<dbReference type="InterPro" id="IPR009959">
    <property type="entry name" value="Cyclase_SnoaL-like"/>
</dbReference>
<dbReference type="Pfam" id="PF07366">
    <property type="entry name" value="SnoaL"/>
    <property type="match status" value="1"/>
</dbReference>
<name>A0A930VHH4_9ACTN</name>